<dbReference type="SUPFAM" id="SSF53335">
    <property type="entry name" value="S-adenosyl-L-methionine-dependent methyltransferases"/>
    <property type="match status" value="1"/>
</dbReference>
<comment type="caution">
    <text evidence="2">The sequence shown here is derived from an EMBL/GenBank/DDBJ whole genome shotgun (WGS) entry which is preliminary data.</text>
</comment>
<dbReference type="NCBIfam" id="NF037959">
    <property type="entry name" value="MFS_SpdSyn"/>
    <property type="match status" value="1"/>
</dbReference>
<dbReference type="GO" id="GO:0006596">
    <property type="term" value="P:polyamine biosynthetic process"/>
    <property type="evidence" value="ECO:0007669"/>
    <property type="project" value="UniProtKB-KW"/>
</dbReference>
<evidence type="ECO:0000313" key="3">
    <source>
        <dbReference type="Proteomes" id="UP000307943"/>
    </source>
</evidence>
<dbReference type="Pfam" id="PF01564">
    <property type="entry name" value="Spermine_synth"/>
    <property type="match status" value="1"/>
</dbReference>
<keyword evidence="3" id="KW-1185">Reference proteome</keyword>
<dbReference type="OrthoDB" id="9761985at2"/>
<reference evidence="2 3" key="1">
    <citation type="submission" date="2019-05" db="EMBL/GenBank/DDBJ databases">
        <title>We sequenced the genome of Paenibacillus hemerocallicola KCTC 33185 for further insight into its adaptation and study the phylogeny of Paenibacillus.</title>
        <authorList>
            <person name="Narsing Rao M.P."/>
        </authorList>
    </citation>
    <scope>NUCLEOTIDE SEQUENCE [LARGE SCALE GENOMIC DNA]</scope>
    <source>
        <strain evidence="2 3">KCTC 33185</strain>
    </source>
</reference>
<dbReference type="Gene3D" id="3.40.50.150">
    <property type="entry name" value="Vaccinia Virus protein VP39"/>
    <property type="match status" value="1"/>
</dbReference>
<accession>A0A5C4T409</accession>
<protein>
    <submittedName>
        <fullName evidence="2">Spermidine synthase</fullName>
    </submittedName>
</protein>
<keyword evidence="1" id="KW-0620">Polyamine biosynthesis</keyword>
<dbReference type="PANTHER" id="PTHR43317">
    <property type="entry name" value="THERMOSPERMINE SYNTHASE ACAULIS5"/>
    <property type="match status" value="1"/>
</dbReference>
<evidence type="ECO:0000313" key="2">
    <source>
        <dbReference type="EMBL" id="TNJ63753.1"/>
    </source>
</evidence>
<gene>
    <name evidence="2" type="ORF">FE784_23830</name>
</gene>
<dbReference type="PANTHER" id="PTHR43317:SF1">
    <property type="entry name" value="THERMOSPERMINE SYNTHASE ACAULIS5"/>
    <property type="match status" value="1"/>
</dbReference>
<proteinExistence type="predicted"/>
<evidence type="ECO:0000256" key="1">
    <source>
        <dbReference type="ARBA" id="ARBA00023115"/>
    </source>
</evidence>
<dbReference type="InterPro" id="IPR029063">
    <property type="entry name" value="SAM-dependent_MTases_sf"/>
</dbReference>
<dbReference type="EMBL" id="VDCQ01000038">
    <property type="protein sequence ID" value="TNJ63753.1"/>
    <property type="molecule type" value="Genomic_DNA"/>
</dbReference>
<organism evidence="2 3">
    <name type="scientific">Paenibacillus hemerocallicola</name>
    <dbReference type="NCBI Taxonomy" id="1172614"/>
    <lineage>
        <taxon>Bacteria</taxon>
        <taxon>Bacillati</taxon>
        <taxon>Bacillota</taxon>
        <taxon>Bacilli</taxon>
        <taxon>Bacillales</taxon>
        <taxon>Paenibacillaceae</taxon>
        <taxon>Paenibacillus</taxon>
    </lineage>
</organism>
<dbReference type="Proteomes" id="UP000307943">
    <property type="component" value="Unassembled WGS sequence"/>
</dbReference>
<name>A0A5C4T409_9BACL</name>
<sequence>MERITTGTTITCASKEYDRLQLRYKTSGPNAGIEIYDTSELYGEKGSFRIMQFSGEAVQGAMDLERPERIVFEYPRAIIHLMKQNDPAFEDVFAIGHGIGTIAGYFAEKRFKVAELDDKVVEISKAWFGCSGDHVVIGDGRQLLCMEKPDTYDYIVLDAFNAQGTPRHLISSEFFRIARDKLHAGGSILMNLIGRGDNDRLINAVHTTLSEHFPHTVSFSMPSNRITDAKNIIMMGSGKPIRFQARHMAGFAEFAPGPGHLILDGVGEAAK</sequence>
<dbReference type="GO" id="GO:0010487">
    <property type="term" value="F:thermospermine synthase activity"/>
    <property type="evidence" value="ECO:0007669"/>
    <property type="project" value="TreeGrafter"/>
</dbReference>
<dbReference type="AlphaFoldDB" id="A0A5C4T409"/>